<dbReference type="InterPro" id="IPR001466">
    <property type="entry name" value="Beta-lactam-related"/>
</dbReference>
<comment type="similarity">
    <text evidence="1">Belongs to the peptidase S12 family.</text>
</comment>
<protein>
    <submittedName>
        <fullName evidence="3">Beta-lactamase/transpeptidase-like protein</fullName>
    </submittedName>
</protein>
<evidence type="ECO:0000313" key="3">
    <source>
        <dbReference type="EMBL" id="PVH93384.1"/>
    </source>
</evidence>
<dbReference type="Gene3D" id="2.40.128.600">
    <property type="match status" value="1"/>
</dbReference>
<dbReference type="PANTHER" id="PTHR46825:SF14">
    <property type="entry name" value="BETA-LACTAMASE-RELATED DOMAIN-CONTAINING PROTEIN"/>
    <property type="match status" value="1"/>
</dbReference>
<dbReference type="STRING" id="97972.A0A2V1D804"/>
<organism evidence="3 4">
    <name type="scientific">Periconia macrospinosa</name>
    <dbReference type="NCBI Taxonomy" id="97972"/>
    <lineage>
        <taxon>Eukaryota</taxon>
        <taxon>Fungi</taxon>
        <taxon>Dikarya</taxon>
        <taxon>Ascomycota</taxon>
        <taxon>Pezizomycotina</taxon>
        <taxon>Dothideomycetes</taxon>
        <taxon>Pleosporomycetidae</taxon>
        <taxon>Pleosporales</taxon>
        <taxon>Massarineae</taxon>
        <taxon>Periconiaceae</taxon>
        <taxon>Periconia</taxon>
    </lineage>
</organism>
<dbReference type="EMBL" id="KZ805593">
    <property type="protein sequence ID" value="PVH93384.1"/>
    <property type="molecule type" value="Genomic_DNA"/>
</dbReference>
<evidence type="ECO:0000256" key="1">
    <source>
        <dbReference type="ARBA" id="ARBA00038215"/>
    </source>
</evidence>
<dbReference type="InterPro" id="IPR012338">
    <property type="entry name" value="Beta-lactam/transpept-like"/>
</dbReference>
<dbReference type="SUPFAM" id="SSF56601">
    <property type="entry name" value="beta-lactamase/transpeptidase-like"/>
    <property type="match status" value="1"/>
</dbReference>
<accession>A0A2V1D804</accession>
<sequence>MDVASKLQALHPTISKLLELSGAPGLSLGVLHHGSVIHTSHFGRKNVDYTAPPDDHTIYHIASLVKLLTAGVVASLVHDGKIDWDTPIRNYLPEFSKRQDVIGKEANVRDLLSMRSGLPVSNASFAHQRAETLIPRSETLRTAAFLEPVTPFREAFVYSQWNYSLLTDLVEEVTGQTYETFVRERFLRRLGMTRTHFGPHGDDENDAKAHAIRNDFSACTILSPGTTDATGLAGAMGGKSSIHDLLIMYQSFLAAHTHQKTNNVDSTPGSPWKYARQILEPHVPVGKDMEKLGYCLGLYRVTLPAVLSISSMNQQLFRAAQYPIPEFGSKKNKGRKLWFHTAGMPGFHGSMFMDPSTQSAIIVMENALPVVDSSDFSAQLALSVLLGETPQEEEFEKMTEMARPFQLMGYERLAAALEEKRTEVPPSLPLSSYQGDYYNAIGNIVNTITAVDDEYLLMTHGGTGRTSWKLFPYDGDTFYWKVDREWELCEKGMWPFLTPEWHKLHFKVKETLVESFTWHHDPLAKPEVFRNKAVAARLKIWSRI</sequence>
<evidence type="ECO:0000259" key="2">
    <source>
        <dbReference type="Pfam" id="PF00144"/>
    </source>
</evidence>
<dbReference type="OrthoDB" id="5946976at2759"/>
<gene>
    <name evidence="3" type="ORF">DM02DRAFT_541656</name>
</gene>
<dbReference type="InterPro" id="IPR050491">
    <property type="entry name" value="AmpC-like"/>
</dbReference>
<evidence type="ECO:0000313" key="4">
    <source>
        <dbReference type="Proteomes" id="UP000244855"/>
    </source>
</evidence>
<proteinExistence type="inferred from homology"/>
<dbReference type="AlphaFoldDB" id="A0A2V1D804"/>
<dbReference type="Proteomes" id="UP000244855">
    <property type="component" value="Unassembled WGS sequence"/>
</dbReference>
<dbReference type="Pfam" id="PF00144">
    <property type="entry name" value="Beta-lactamase"/>
    <property type="match status" value="1"/>
</dbReference>
<feature type="domain" description="Beta-lactamase-related" evidence="2">
    <location>
        <begin position="16"/>
        <end position="372"/>
    </location>
</feature>
<keyword evidence="4" id="KW-1185">Reference proteome</keyword>
<name>A0A2V1D804_9PLEO</name>
<dbReference type="Gene3D" id="3.40.710.10">
    <property type="entry name" value="DD-peptidase/beta-lactamase superfamily"/>
    <property type="match status" value="1"/>
</dbReference>
<dbReference type="PANTHER" id="PTHR46825">
    <property type="entry name" value="D-ALANYL-D-ALANINE-CARBOXYPEPTIDASE/ENDOPEPTIDASE AMPH"/>
    <property type="match status" value="1"/>
</dbReference>
<reference evidence="3 4" key="1">
    <citation type="journal article" date="2018" name="Sci. Rep.">
        <title>Comparative genomics provides insights into the lifestyle and reveals functional heterogeneity of dark septate endophytic fungi.</title>
        <authorList>
            <person name="Knapp D.G."/>
            <person name="Nemeth J.B."/>
            <person name="Barry K."/>
            <person name="Hainaut M."/>
            <person name="Henrissat B."/>
            <person name="Johnson J."/>
            <person name="Kuo A."/>
            <person name="Lim J.H.P."/>
            <person name="Lipzen A."/>
            <person name="Nolan M."/>
            <person name="Ohm R.A."/>
            <person name="Tamas L."/>
            <person name="Grigoriev I.V."/>
            <person name="Spatafora J.W."/>
            <person name="Nagy L.G."/>
            <person name="Kovacs G.M."/>
        </authorList>
    </citation>
    <scope>NUCLEOTIDE SEQUENCE [LARGE SCALE GENOMIC DNA]</scope>
    <source>
        <strain evidence="3 4">DSE2036</strain>
    </source>
</reference>